<name>M3XJL2_LATCH</name>
<dbReference type="Proteomes" id="UP000008672">
    <property type="component" value="Unassembled WGS sequence"/>
</dbReference>
<evidence type="ECO:0000313" key="3">
    <source>
        <dbReference type="Ensembl" id="ENSLACP00000022918.1"/>
    </source>
</evidence>
<feature type="domain" description="PDZ" evidence="2">
    <location>
        <begin position="40"/>
        <end position="119"/>
    </location>
</feature>
<dbReference type="AlphaFoldDB" id="M3XJL2"/>
<dbReference type="eggNOG" id="ENOG502RYRV">
    <property type="taxonomic scope" value="Eukaryota"/>
</dbReference>
<feature type="compositionally biased region" description="Acidic residues" evidence="1">
    <location>
        <begin position="153"/>
        <end position="166"/>
    </location>
</feature>
<dbReference type="InterPro" id="IPR036034">
    <property type="entry name" value="PDZ_sf"/>
</dbReference>
<keyword evidence="4" id="KW-1185">Reference proteome</keyword>
<gene>
    <name evidence="3" type="primary">PDZD9</name>
</gene>
<dbReference type="PANTHER" id="PTHR22698:SF1">
    <property type="entry name" value="PDZ DOMAIN-CONTAINING PROTEIN 9"/>
    <property type="match status" value="1"/>
</dbReference>
<dbReference type="InterPro" id="IPR001478">
    <property type="entry name" value="PDZ"/>
</dbReference>
<reference evidence="4" key="1">
    <citation type="submission" date="2011-08" db="EMBL/GenBank/DDBJ databases">
        <title>The draft genome of Latimeria chalumnae.</title>
        <authorList>
            <person name="Di Palma F."/>
            <person name="Alfoldi J."/>
            <person name="Johnson J."/>
            <person name="Berlin A."/>
            <person name="Gnerre S."/>
            <person name="Jaffe D."/>
            <person name="MacCallum I."/>
            <person name="Young S."/>
            <person name="Walker B.J."/>
            <person name="Lander E."/>
            <person name="Lindblad-Toh K."/>
        </authorList>
    </citation>
    <scope>NUCLEOTIDE SEQUENCE [LARGE SCALE GENOMIC DNA]</scope>
    <source>
        <strain evidence="4">Wild caught</strain>
    </source>
</reference>
<dbReference type="Ensembl" id="ENSLACT00000025521.1">
    <property type="protein sequence ID" value="ENSLACP00000022918.1"/>
    <property type="gene ID" value="ENSLACG00000007825.2"/>
</dbReference>
<protein>
    <submittedName>
        <fullName evidence="3">PDZ domain containing 9</fullName>
    </submittedName>
</protein>
<sequence length="288" mass="32397">MERTAESPRKSSAEKPNSSQSESTSVLQKESEHNLSTTLKVKIQKGTEGFGLVIIQHGPFLQIVSLIEKGPADRTGKLKPGDILLKTGHVNVLGYKLRELRQLLNKIPIGAELQIMVYRDYIDIPEEWAKDLSLKKTTLQNLERILLGSKDEPTEDWTSSDEDYNENEVGSDGSLSSYHKENSFWYDSSTKLPPVSRTWHANKKNQRVLIVGKDIGCDIMIHDVVNNLPGIDQDDRTISPHWADDMVSTSSSSSADAFWLEDCAIAINDISTTKHAVVEEYENHKHRK</sequence>
<dbReference type="FunCoup" id="M3XJL2">
    <property type="interactions" value="14"/>
</dbReference>
<dbReference type="PANTHER" id="PTHR22698">
    <property type="entry name" value="PDZ DOMAIN-CONTAINING PROTEIN 9"/>
    <property type="match status" value="1"/>
</dbReference>
<dbReference type="STRING" id="7897.ENSLACP00000022918"/>
<feature type="region of interest" description="Disordered" evidence="1">
    <location>
        <begin position="1"/>
        <end position="31"/>
    </location>
</feature>
<feature type="compositionally biased region" description="Polar residues" evidence="1">
    <location>
        <begin position="14"/>
        <end position="31"/>
    </location>
</feature>
<feature type="compositionally biased region" description="Basic and acidic residues" evidence="1">
    <location>
        <begin position="1"/>
        <end position="13"/>
    </location>
</feature>
<dbReference type="Gene3D" id="2.30.42.10">
    <property type="match status" value="1"/>
</dbReference>
<dbReference type="GeneTree" id="ENSGT00390000008326"/>
<feature type="region of interest" description="Disordered" evidence="1">
    <location>
        <begin position="152"/>
        <end position="175"/>
    </location>
</feature>
<dbReference type="InParanoid" id="M3XJL2"/>
<dbReference type="SUPFAM" id="SSF50156">
    <property type="entry name" value="PDZ domain-like"/>
    <property type="match status" value="1"/>
</dbReference>
<evidence type="ECO:0000313" key="4">
    <source>
        <dbReference type="Proteomes" id="UP000008672"/>
    </source>
</evidence>
<evidence type="ECO:0000256" key="1">
    <source>
        <dbReference type="SAM" id="MobiDB-lite"/>
    </source>
</evidence>
<dbReference type="KEGG" id="lcm:102347738"/>
<dbReference type="EMBL" id="AFYH01152777">
    <property type="status" value="NOT_ANNOTATED_CDS"/>
    <property type="molecule type" value="Genomic_DNA"/>
</dbReference>
<dbReference type="EMBL" id="AFYH01152778">
    <property type="status" value="NOT_ANNOTATED_CDS"/>
    <property type="molecule type" value="Genomic_DNA"/>
</dbReference>
<proteinExistence type="predicted"/>
<evidence type="ECO:0000259" key="2">
    <source>
        <dbReference type="PROSITE" id="PS50106"/>
    </source>
</evidence>
<reference evidence="3" key="3">
    <citation type="submission" date="2025-09" db="UniProtKB">
        <authorList>
            <consortium name="Ensembl"/>
        </authorList>
    </citation>
    <scope>IDENTIFICATION</scope>
</reference>
<dbReference type="PROSITE" id="PS50106">
    <property type="entry name" value="PDZ"/>
    <property type="match status" value="1"/>
</dbReference>
<reference evidence="3" key="2">
    <citation type="submission" date="2025-08" db="UniProtKB">
        <authorList>
            <consortium name="Ensembl"/>
        </authorList>
    </citation>
    <scope>IDENTIFICATION</scope>
</reference>
<dbReference type="SMART" id="SM00228">
    <property type="entry name" value="PDZ"/>
    <property type="match status" value="1"/>
</dbReference>
<dbReference type="InterPro" id="IPR039179">
    <property type="entry name" value="PDZD9"/>
</dbReference>
<accession>M3XJL2</accession>
<dbReference type="OrthoDB" id="9900486at2759"/>
<dbReference type="EMBL" id="AFYH01152776">
    <property type="status" value="NOT_ANNOTATED_CDS"/>
    <property type="molecule type" value="Genomic_DNA"/>
</dbReference>
<organism evidence="3 4">
    <name type="scientific">Latimeria chalumnae</name>
    <name type="common">Coelacanth</name>
    <dbReference type="NCBI Taxonomy" id="7897"/>
    <lineage>
        <taxon>Eukaryota</taxon>
        <taxon>Metazoa</taxon>
        <taxon>Chordata</taxon>
        <taxon>Craniata</taxon>
        <taxon>Vertebrata</taxon>
        <taxon>Euteleostomi</taxon>
        <taxon>Coelacanthiformes</taxon>
        <taxon>Coelacanthidae</taxon>
        <taxon>Latimeria</taxon>
    </lineage>
</organism>